<evidence type="ECO:0000313" key="11">
    <source>
        <dbReference type="EMBL" id="GAX77759.1"/>
    </source>
</evidence>
<evidence type="ECO:0000256" key="7">
    <source>
        <dbReference type="ARBA" id="ARBA00023239"/>
    </source>
</evidence>
<comment type="caution">
    <text evidence="11">The sequence shown here is derived from an EMBL/GenBank/DDBJ whole genome shotgun (WGS) entry which is preliminary data.</text>
</comment>
<comment type="similarity">
    <text evidence="3">Belongs to the PEPCase type 1 family.</text>
</comment>
<reference evidence="11 12" key="1">
    <citation type="submission" date="2017-08" db="EMBL/GenBank/DDBJ databases">
        <title>Acidophilic green algal genome provides insights into adaptation to an acidic environment.</title>
        <authorList>
            <person name="Hirooka S."/>
            <person name="Hirose Y."/>
            <person name="Kanesaki Y."/>
            <person name="Higuchi S."/>
            <person name="Fujiwara T."/>
            <person name="Onuma R."/>
            <person name="Era A."/>
            <person name="Ohbayashi R."/>
            <person name="Uzuka A."/>
            <person name="Nozaki H."/>
            <person name="Yoshikawa H."/>
            <person name="Miyagishima S.Y."/>
        </authorList>
    </citation>
    <scope>NUCLEOTIDE SEQUENCE [LARGE SCALE GENOMIC DNA]</scope>
    <source>
        <strain evidence="11 12">NIES-2499</strain>
    </source>
</reference>
<evidence type="ECO:0000256" key="10">
    <source>
        <dbReference type="PROSITE-ProRule" id="PRU10112"/>
    </source>
</evidence>
<keyword evidence="6" id="KW-0460">Magnesium</keyword>
<evidence type="ECO:0000256" key="1">
    <source>
        <dbReference type="ARBA" id="ARBA00001946"/>
    </source>
</evidence>
<dbReference type="NCBIfam" id="NF000584">
    <property type="entry name" value="PRK00009.1"/>
    <property type="match status" value="1"/>
</dbReference>
<dbReference type="GO" id="GO:0006099">
    <property type="term" value="P:tricarboxylic acid cycle"/>
    <property type="evidence" value="ECO:0007669"/>
    <property type="project" value="InterPro"/>
</dbReference>
<dbReference type="Proteomes" id="UP000232323">
    <property type="component" value="Unassembled WGS sequence"/>
</dbReference>
<gene>
    <name evidence="11" type="ORF">CEUSTIGMA_g5202.t1</name>
</gene>
<dbReference type="GO" id="GO:0015977">
    <property type="term" value="P:carbon fixation"/>
    <property type="evidence" value="ECO:0007669"/>
    <property type="project" value="UniProtKB-KW"/>
</dbReference>
<dbReference type="GO" id="GO:0008964">
    <property type="term" value="F:phosphoenolpyruvate carboxylase activity"/>
    <property type="evidence" value="ECO:0007669"/>
    <property type="project" value="UniProtKB-EC"/>
</dbReference>
<dbReference type="EC" id="4.1.1.31" evidence="4"/>
<evidence type="ECO:0000256" key="9">
    <source>
        <dbReference type="ARBA" id="ARBA00048995"/>
    </source>
</evidence>
<dbReference type="Gene3D" id="1.20.1440.90">
    <property type="entry name" value="Phosphoenolpyruvate/pyruvate domain"/>
    <property type="match status" value="1"/>
</dbReference>
<protein>
    <recommendedName>
        <fullName evidence="4">phosphoenolpyruvate carboxylase</fullName>
        <ecNumber evidence="4">4.1.1.31</ecNumber>
    </recommendedName>
</protein>
<keyword evidence="5" id="KW-0963">Cytoplasm</keyword>
<evidence type="ECO:0000313" key="12">
    <source>
        <dbReference type="Proteomes" id="UP000232323"/>
    </source>
</evidence>
<evidence type="ECO:0000256" key="3">
    <source>
        <dbReference type="ARBA" id="ARBA00008346"/>
    </source>
</evidence>
<evidence type="ECO:0000256" key="6">
    <source>
        <dbReference type="ARBA" id="ARBA00022842"/>
    </source>
</evidence>
<dbReference type="Pfam" id="PF00311">
    <property type="entry name" value="PEPcase"/>
    <property type="match status" value="1"/>
</dbReference>
<dbReference type="PRINTS" id="PR00150">
    <property type="entry name" value="PEPCARBXLASE"/>
</dbReference>
<dbReference type="SUPFAM" id="SSF51621">
    <property type="entry name" value="Phosphoenolpyruvate/pyruvate domain"/>
    <property type="match status" value="1"/>
</dbReference>
<feature type="active site" evidence="10">
    <location>
        <position position="602"/>
    </location>
</feature>
<dbReference type="HAMAP" id="MF_00595">
    <property type="entry name" value="PEPcase_type1"/>
    <property type="match status" value="1"/>
</dbReference>
<dbReference type="PANTHER" id="PTHR30523">
    <property type="entry name" value="PHOSPHOENOLPYRUVATE CARBOXYLASE"/>
    <property type="match status" value="1"/>
</dbReference>
<name>A0A250X4B2_9CHLO</name>
<keyword evidence="7" id="KW-0456">Lyase</keyword>
<comment type="subcellular location">
    <subcellularLocation>
        <location evidence="2">Cytoplasm</location>
    </subcellularLocation>
</comment>
<dbReference type="PANTHER" id="PTHR30523:SF33">
    <property type="entry name" value="PHOSPHOENOLPYRUVATE CARBOXYLASE 3"/>
    <property type="match status" value="1"/>
</dbReference>
<dbReference type="EMBL" id="BEGY01000027">
    <property type="protein sequence ID" value="GAX77759.1"/>
    <property type="molecule type" value="Genomic_DNA"/>
</dbReference>
<proteinExistence type="inferred from homology"/>
<accession>A0A250X4B2</accession>
<keyword evidence="8" id="KW-0120">Carbon dioxide fixation</keyword>
<dbReference type="PROSITE" id="PS00393">
    <property type="entry name" value="PEPCASE_2"/>
    <property type="match status" value="1"/>
</dbReference>
<dbReference type="OrthoDB" id="1365747at2759"/>
<comment type="catalytic activity">
    <reaction evidence="9">
        <text>oxaloacetate + phosphate = phosphoenolpyruvate + hydrogencarbonate</text>
        <dbReference type="Rhea" id="RHEA:28370"/>
        <dbReference type="ChEBI" id="CHEBI:16452"/>
        <dbReference type="ChEBI" id="CHEBI:17544"/>
        <dbReference type="ChEBI" id="CHEBI:43474"/>
        <dbReference type="ChEBI" id="CHEBI:58702"/>
        <dbReference type="EC" id="4.1.1.31"/>
    </reaction>
</comment>
<dbReference type="InterPro" id="IPR015813">
    <property type="entry name" value="Pyrv/PenolPyrv_kinase-like_dom"/>
</dbReference>
<dbReference type="FunFam" id="1.20.1440.90:FF:000001">
    <property type="entry name" value="Phosphoenolpyruvate carboxylase 1"/>
    <property type="match status" value="1"/>
</dbReference>
<dbReference type="InterPro" id="IPR021135">
    <property type="entry name" value="PEP_COase"/>
</dbReference>
<dbReference type="STRING" id="1157962.A0A250X4B2"/>
<sequence>MDMPHEMLSAPSAVLMEKMVMGGSAILRDDDSLLRTVFFSVLRHHHPNLARKVDVIYALAQAWVSSGEDSDFDMLEKYLSGLKPEESILVASAFSHMLNLHNLTEDVSSSEREHAIRLGEVEAPTRTTNRSLINLTTNKGVSPEALYKQLCEQQVDLVLTAHPTQALRGSLLKKYASIREELASLHTKRLTKYEKIECLEAIKAYVQGAWRTDEIRRQKPTPQDEMRGGMAYMNSVIFNMIPIFHRRIDTALANLGQPRIPLDHSLFKFGSWMGGDRDGNPNVTSTVTRDVCVLARLEAANAYFNVIESLMFDLSIWRASPELKEFAEAIANKDSRDAARIREERKMRNYSDFWVPATVTEPFRVVLAEMRDRLYTTREVLRQCLVHPKMNVGAVLLERGAYSHISELWEPMKLMYDSLIQTGDTALANAKVLDVLRQMSTFELSMMRLDVRQESTRHTEVVDCITTYLGLGSYAEWDEATRVEFLLKELQSKRPLFPPGMDMSPDVKEVVDTMRVLAELPSDSLGAYVISMARTASDVLAVVLLQRECGVKDILRVAPLFETLDDLTNAPATMTTLLSNDWYRSHIKGMQECMIGYSDSGKDAGRLSAAWSLFEAQEKIVAIAKEYNVKMVLFHGRGGTVGRGGGPTHLAIRSQPAGTIQGCLRVTVQGEIIEQQFGEPEVCFSTFDRYTSAVLEAVMDPPPSPKETWISTMHQMSNISCEQYRAIVFKHKDFVPYFNKATPVSELGGLNIGSRPAKRKAGGGVETLRAIPWIFAWTQTRMHLPVWLGLGEALQDAIDKGQLPVLKEMYEEWPFFQGTIDLVEMVLAKADPSISMLYEKMLVPSELSYMGELIRSKLMIAKKAVLTVSGKSCLLQEGTGSESKKMAQAADLEVKIALRAPYVAPLNILQCICLRTLREFEEKGEAAGGGYNPTDPEILDLLSRDPNKNPTTVQPIVAAMYDALLITIKGVAAGMQNTG</sequence>
<keyword evidence="12" id="KW-1185">Reference proteome</keyword>
<comment type="cofactor">
    <cofactor evidence="1">
        <name>Mg(2+)</name>
        <dbReference type="ChEBI" id="CHEBI:18420"/>
    </cofactor>
</comment>
<evidence type="ECO:0000256" key="2">
    <source>
        <dbReference type="ARBA" id="ARBA00004496"/>
    </source>
</evidence>
<evidence type="ECO:0000256" key="8">
    <source>
        <dbReference type="ARBA" id="ARBA00023300"/>
    </source>
</evidence>
<organism evidence="11 12">
    <name type="scientific">Chlamydomonas eustigma</name>
    <dbReference type="NCBI Taxonomy" id="1157962"/>
    <lineage>
        <taxon>Eukaryota</taxon>
        <taxon>Viridiplantae</taxon>
        <taxon>Chlorophyta</taxon>
        <taxon>core chlorophytes</taxon>
        <taxon>Chlorophyceae</taxon>
        <taxon>CS clade</taxon>
        <taxon>Chlamydomonadales</taxon>
        <taxon>Chlamydomonadaceae</taxon>
        <taxon>Chlamydomonas</taxon>
    </lineage>
</organism>
<dbReference type="InterPro" id="IPR022805">
    <property type="entry name" value="PEP_COase_bac/pln-type"/>
</dbReference>
<dbReference type="AlphaFoldDB" id="A0A250X4B2"/>
<dbReference type="InterPro" id="IPR033129">
    <property type="entry name" value="PEPCASE_His_AS"/>
</dbReference>
<evidence type="ECO:0000256" key="4">
    <source>
        <dbReference type="ARBA" id="ARBA00012305"/>
    </source>
</evidence>
<evidence type="ECO:0000256" key="5">
    <source>
        <dbReference type="ARBA" id="ARBA00022490"/>
    </source>
</evidence>
<dbReference type="GO" id="GO:0005829">
    <property type="term" value="C:cytosol"/>
    <property type="evidence" value="ECO:0007669"/>
    <property type="project" value="TreeGrafter"/>
</dbReference>